<feature type="compositionally biased region" description="Polar residues" evidence="1">
    <location>
        <begin position="344"/>
        <end position="355"/>
    </location>
</feature>
<keyword evidence="3" id="KW-1185">Reference proteome</keyword>
<dbReference type="EMBL" id="BNJQ01000012">
    <property type="protein sequence ID" value="GHP06212.1"/>
    <property type="molecule type" value="Genomic_DNA"/>
</dbReference>
<accession>A0A830HHE5</accession>
<proteinExistence type="predicted"/>
<gene>
    <name evidence="2" type="ORF">PPROV_000495900</name>
</gene>
<sequence>MDVAVRSAMSLAEDRKLGHWMRSSSHTTSQNTSIVSKDYASLLASEIARCEESIAVEVMRLSISKSITSLALPSSHSDDSTSLSQKKRYSANAAVGVGDLSIKAAQHANEQLGELGDHLTVYGDKLSAIRRDVEEIQRKDGELSRAAAAGGALLEYLRKLADATDNPRDNQAMVELAEADTSDRDDDAKLVAAAEAVATLMLRLGGRDDSCDILYAAAASDDTPAPLEAVLRPIPSRLRCVVERRRAVERVAFEARKRIGTAALETATLAGRTALKTSAAKLRSILGSNVGAVQPWHDASAGEPAIRLGALLTMLEPMRQPIRAAAFLHAAAYCLASPRDERASSSAGNTPTAASGSGGQSYEPGLARAMSAVISTAKQLLAQAAQAHLARLKPAVVNAEVGLAQFKISQKLRTKEDGEDDLHLADDEAMTSQNAKSASARAVADELAREVVRIFVTGISDVVILSASSCHAILNLFVPDSPFTAAATTTGAGASADLEREGSTTTESSTAAHFARHEAVRVGFAQRALPSLLAEAKGVLESMAKLVADFDALVAAPALSEIDKWIAALMHGHDAVDTPTDNESTKPHDGHSVVVRRTIRNSLTRSQRKMLRSVSSSRGLKAMRRTSLQSLNLTTFDATVCGALADALLATARGTLLARLDRHVEKLRVKTDAEAQRMASPDEMLKRARARRGAVTISLPRAVNRFRAAAIRVVRLCRPRHPPAAEEEDVDGDGDEMPRNFGDDPSWSSGTWHPSMLEVAADDSTHALFGELARSALQAARHEAASYPLWTLRKPSKVMPAPSSNRGGIASLACMFASCELTSTASKNVPSPALATSSTSAERWAEDVQALGIGGVDGTEAETTKLATTRAKALVPSTRQYRSLAASAHIVHAYAHDLALANATPTAAARSPLRPAVDEARASLVWSLDGYALALVAQTRFLPVVALARRLRSAYASIVSLHEADGDDGDDDTHPPSSPPPSYDVRFYPHLSPSSVRASIAALGGMSGALSGLQHASTQCTSHLGSSAPGGSRELSGAAYRAVCSLILSSAESLEQMIEECYAPYDDVTPPISLVPSAQELQLLFFTCE</sequence>
<dbReference type="Proteomes" id="UP000660262">
    <property type="component" value="Unassembled WGS sequence"/>
</dbReference>
<evidence type="ECO:0000313" key="2">
    <source>
        <dbReference type="EMBL" id="GHP06212.1"/>
    </source>
</evidence>
<dbReference type="AlphaFoldDB" id="A0A830HHE5"/>
<feature type="region of interest" description="Disordered" evidence="1">
    <location>
        <begin position="339"/>
        <end position="361"/>
    </location>
</feature>
<organism evidence="2 3">
    <name type="scientific">Pycnococcus provasolii</name>
    <dbReference type="NCBI Taxonomy" id="41880"/>
    <lineage>
        <taxon>Eukaryota</taxon>
        <taxon>Viridiplantae</taxon>
        <taxon>Chlorophyta</taxon>
        <taxon>Pseudoscourfieldiophyceae</taxon>
        <taxon>Pseudoscourfieldiales</taxon>
        <taxon>Pycnococcaceae</taxon>
        <taxon>Pycnococcus</taxon>
    </lineage>
</organism>
<evidence type="ECO:0000313" key="3">
    <source>
        <dbReference type="Proteomes" id="UP000660262"/>
    </source>
</evidence>
<evidence type="ECO:0000256" key="1">
    <source>
        <dbReference type="SAM" id="MobiDB-lite"/>
    </source>
</evidence>
<reference evidence="2" key="1">
    <citation type="submission" date="2020-10" db="EMBL/GenBank/DDBJ databases">
        <title>Unveiling of a novel bifunctional photoreceptor, Dualchrome1, isolated from a cosmopolitan green alga.</title>
        <authorList>
            <person name="Suzuki S."/>
            <person name="Kawachi M."/>
        </authorList>
    </citation>
    <scope>NUCLEOTIDE SEQUENCE</scope>
    <source>
        <strain evidence="2">NIES 2893</strain>
    </source>
</reference>
<comment type="caution">
    <text evidence="2">The sequence shown here is derived from an EMBL/GenBank/DDBJ whole genome shotgun (WGS) entry which is preliminary data.</text>
</comment>
<protein>
    <submittedName>
        <fullName evidence="2">Uncharacterized protein</fullName>
    </submittedName>
</protein>
<feature type="region of interest" description="Disordered" evidence="1">
    <location>
        <begin position="963"/>
        <end position="985"/>
    </location>
</feature>
<name>A0A830HHE5_9CHLO</name>